<evidence type="ECO:0000256" key="8">
    <source>
        <dbReference type="ARBA" id="ARBA00023028"/>
    </source>
</evidence>
<accession>A0AAV4UXH6</accession>
<evidence type="ECO:0000256" key="3">
    <source>
        <dbReference type="ARBA" id="ARBA00022483"/>
    </source>
</evidence>
<keyword evidence="6" id="KW-0800">Toxin</keyword>
<dbReference type="Gene3D" id="1.25.40.20">
    <property type="entry name" value="Ankyrin repeat-containing domain"/>
    <property type="match status" value="1"/>
</dbReference>
<dbReference type="InterPro" id="IPR036770">
    <property type="entry name" value="Ankyrin_rpt-contain_sf"/>
</dbReference>
<dbReference type="GO" id="GO:0006887">
    <property type="term" value="P:exocytosis"/>
    <property type="evidence" value="ECO:0007669"/>
    <property type="project" value="UniProtKB-KW"/>
</dbReference>
<keyword evidence="9" id="KW-1053">Target membrane</keyword>
<sequence>MDKPFPKATPLHCLLTRGGGENYELIRELIQKGADVNDANNDLNLTPLHQAVTGCVKDIRVINLLLQNGARLHPEYVGVTYAYLELEAFSFEMPFNTSGEIAFDCIKLLIKYQFLKNYHLVERSGEMKTSSENRGENYHAKYNPITECYFKPSCYYSLRSFLDECFVEICRMEKAVLSEGLSLLSIAATKCSLHEVKNPQKRQKVTNKIIEESAKHHYPVYKDLIAERLERENLLNNLNNKLVITICNKNKVSGRLDLLYVVEKYLNKLDLLNVAIAFI</sequence>
<keyword evidence="7" id="KW-0528">Neurotoxin</keyword>
<dbReference type="SMART" id="SM00248">
    <property type="entry name" value="ANK"/>
    <property type="match status" value="2"/>
</dbReference>
<protein>
    <submittedName>
        <fullName evidence="11">Uncharacterized protein</fullName>
    </submittedName>
</protein>
<name>A0AAV4UXH6_CAEEX</name>
<dbReference type="PROSITE" id="PS50088">
    <property type="entry name" value="ANK_REPEAT"/>
    <property type="match status" value="1"/>
</dbReference>
<organism evidence="11 12">
    <name type="scientific">Caerostris extrusa</name>
    <name type="common">Bark spider</name>
    <name type="synonym">Caerostris bankana</name>
    <dbReference type="NCBI Taxonomy" id="172846"/>
    <lineage>
        <taxon>Eukaryota</taxon>
        <taxon>Metazoa</taxon>
        <taxon>Ecdysozoa</taxon>
        <taxon>Arthropoda</taxon>
        <taxon>Chelicerata</taxon>
        <taxon>Arachnida</taxon>
        <taxon>Araneae</taxon>
        <taxon>Araneomorphae</taxon>
        <taxon>Entelegynae</taxon>
        <taxon>Araneoidea</taxon>
        <taxon>Araneidae</taxon>
        <taxon>Caerostris</taxon>
    </lineage>
</organism>
<dbReference type="GO" id="GO:0005576">
    <property type="term" value="C:extracellular region"/>
    <property type="evidence" value="ECO:0007669"/>
    <property type="project" value="UniProtKB-SubCell"/>
</dbReference>
<evidence type="ECO:0000256" key="7">
    <source>
        <dbReference type="ARBA" id="ARBA00022699"/>
    </source>
</evidence>
<gene>
    <name evidence="11" type="ORF">CEXT_302341</name>
</gene>
<keyword evidence="5" id="KW-1052">Target cell membrane</keyword>
<evidence type="ECO:0000313" key="11">
    <source>
        <dbReference type="EMBL" id="GIY62517.1"/>
    </source>
</evidence>
<dbReference type="AlphaFoldDB" id="A0AAV4UXH6"/>
<dbReference type="GO" id="GO:0044218">
    <property type="term" value="C:other organism cell membrane"/>
    <property type="evidence" value="ECO:0007669"/>
    <property type="project" value="UniProtKB-KW"/>
</dbReference>
<evidence type="ECO:0000256" key="10">
    <source>
        <dbReference type="PROSITE-ProRule" id="PRU00023"/>
    </source>
</evidence>
<evidence type="ECO:0000256" key="9">
    <source>
        <dbReference type="ARBA" id="ARBA00023298"/>
    </source>
</evidence>
<comment type="caution">
    <text evidence="11">The sequence shown here is derived from an EMBL/GenBank/DDBJ whole genome shotgun (WGS) entry which is preliminary data.</text>
</comment>
<dbReference type="Proteomes" id="UP001054945">
    <property type="component" value="Unassembled WGS sequence"/>
</dbReference>
<evidence type="ECO:0000256" key="2">
    <source>
        <dbReference type="ARBA" id="ARBA00004613"/>
    </source>
</evidence>
<keyword evidence="9" id="KW-0472">Membrane</keyword>
<comment type="subcellular location">
    <subcellularLocation>
        <location evidence="2">Secreted</location>
    </subcellularLocation>
    <subcellularLocation>
        <location evidence="1">Target cell membrane</location>
    </subcellularLocation>
</comment>
<proteinExistence type="predicted"/>
<dbReference type="SUPFAM" id="SSF48403">
    <property type="entry name" value="Ankyrin repeat"/>
    <property type="match status" value="1"/>
</dbReference>
<dbReference type="EMBL" id="BPLR01013626">
    <property type="protein sequence ID" value="GIY62517.1"/>
    <property type="molecule type" value="Genomic_DNA"/>
</dbReference>
<dbReference type="GO" id="GO:0044231">
    <property type="term" value="C:host cell presynaptic membrane"/>
    <property type="evidence" value="ECO:0007669"/>
    <property type="project" value="UniProtKB-KW"/>
</dbReference>
<keyword evidence="8" id="KW-0638">Presynaptic neurotoxin</keyword>
<dbReference type="GO" id="GO:0090729">
    <property type="term" value="F:toxin activity"/>
    <property type="evidence" value="ECO:0007669"/>
    <property type="project" value="UniProtKB-KW"/>
</dbReference>
<feature type="repeat" description="ANK" evidence="10">
    <location>
        <begin position="6"/>
        <end position="41"/>
    </location>
</feature>
<keyword evidence="4" id="KW-0964">Secreted</keyword>
<dbReference type="Pfam" id="PF13637">
    <property type="entry name" value="Ank_4"/>
    <property type="match status" value="1"/>
</dbReference>
<keyword evidence="10" id="KW-0040">ANK repeat</keyword>
<evidence type="ECO:0000256" key="5">
    <source>
        <dbReference type="ARBA" id="ARBA00022537"/>
    </source>
</evidence>
<evidence type="ECO:0000256" key="6">
    <source>
        <dbReference type="ARBA" id="ARBA00022656"/>
    </source>
</evidence>
<reference evidence="11 12" key="1">
    <citation type="submission" date="2021-06" db="EMBL/GenBank/DDBJ databases">
        <title>Caerostris extrusa draft genome.</title>
        <authorList>
            <person name="Kono N."/>
            <person name="Arakawa K."/>
        </authorList>
    </citation>
    <scope>NUCLEOTIDE SEQUENCE [LARGE SCALE GENOMIC DNA]</scope>
</reference>
<evidence type="ECO:0000256" key="4">
    <source>
        <dbReference type="ARBA" id="ARBA00022525"/>
    </source>
</evidence>
<dbReference type="InterPro" id="IPR002110">
    <property type="entry name" value="Ankyrin_rpt"/>
</dbReference>
<keyword evidence="12" id="KW-1185">Reference proteome</keyword>
<evidence type="ECO:0000313" key="12">
    <source>
        <dbReference type="Proteomes" id="UP001054945"/>
    </source>
</evidence>
<keyword evidence="3" id="KW-0268">Exocytosis</keyword>
<evidence type="ECO:0000256" key="1">
    <source>
        <dbReference type="ARBA" id="ARBA00004175"/>
    </source>
</evidence>